<dbReference type="InterPro" id="IPR029062">
    <property type="entry name" value="Class_I_gatase-like"/>
</dbReference>
<sequence length="233" mass="25794">MSSNIYLSGGGSVKDSYQLDDLFLRAAGEKILYLPVGLKRTFTGYDECVTWFTDMISLHNLSKRVSVWIDIKNKSHALNRNNFDAIYIGGASDTSRLHDLLQRNNFYPQFKIFIKEKGLIYGGSGGASILGKSINYDQIEKSLPKINESAADLCGNYSVFGHLDEENKNIIEGFSEGDVIGIPEGGGCLLDTFQQLITYIGIPDGMIINQFGIRILKNIQSIQYGTIGNNNES</sequence>
<dbReference type="SUPFAM" id="SSF52317">
    <property type="entry name" value="Class I glutamine amidotransferase-like"/>
    <property type="match status" value="1"/>
</dbReference>
<keyword evidence="1" id="KW-0315">Glutamine amidotransferase</keyword>
<comment type="caution">
    <text evidence="3">The sequence shown here is derived from an EMBL/GenBank/DDBJ whole genome shotgun (WGS) entry which is preliminary data.</text>
</comment>
<feature type="domain" description="CobB/CobQ-like glutamine amidotransferase" evidence="2">
    <location>
        <begin position="46"/>
        <end position="141"/>
    </location>
</feature>
<gene>
    <name evidence="3" type="ORF">A2838_00540</name>
</gene>
<dbReference type="Gene3D" id="3.40.50.880">
    <property type="match status" value="1"/>
</dbReference>
<evidence type="ECO:0000256" key="1">
    <source>
        <dbReference type="ARBA" id="ARBA00022962"/>
    </source>
</evidence>
<dbReference type="Proteomes" id="UP000178107">
    <property type="component" value="Unassembled WGS sequence"/>
</dbReference>
<evidence type="ECO:0000259" key="2">
    <source>
        <dbReference type="Pfam" id="PF07685"/>
    </source>
</evidence>
<dbReference type="Pfam" id="PF07685">
    <property type="entry name" value="GATase_3"/>
    <property type="match status" value="1"/>
</dbReference>
<protein>
    <recommendedName>
        <fullName evidence="2">CobB/CobQ-like glutamine amidotransferase domain-containing protein</fullName>
    </recommendedName>
</protein>
<reference evidence="3 4" key="1">
    <citation type="journal article" date="2016" name="Nat. Commun.">
        <title>Thousands of microbial genomes shed light on interconnected biogeochemical processes in an aquifer system.</title>
        <authorList>
            <person name="Anantharaman K."/>
            <person name="Brown C.T."/>
            <person name="Hug L.A."/>
            <person name="Sharon I."/>
            <person name="Castelle C.J."/>
            <person name="Probst A.J."/>
            <person name="Thomas B.C."/>
            <person name="Singh A."/>
            <person name="Wilkins M.J."/>
            <person name="Karaoz U."/>
            <person name="Brodie E.L."/>
            <person name="Williams K.H."/>
            <person name="Hubbard S.S."/>
            <person name="Banfield J.F."/>
        </authorList>
    </citation>
    <scope>NUCLEOTIDE SEQUENCE [LARGE SCALE GENOMIC DNA]</scope>
</reference>
<dbReference type="AlphaFoldDB" id="A0A1G2SYI8"/>
<name>A0A1G2SYI8_9BACT</name>
<accession>A0A1G2SYI8</accession>
<organism evidence="3 4">
    <name type="scientific">Candidatus Zambryskibacteria bacterium RIFCSPHIGHO2_01_FULL_46_25</name>
    <dbReference type="NCBI Taxonomy" id="1802738"/>
    <lineage>
        <taxon>Bacteria</taxon>
        <taxon>Candidatus Zambryskiibacteriota</taxon>
    </lineage>
</organism>
<proteinExistence type="predicted"/>
<dbReference type="GO" id="GO:0003824">
    <property type="term" value="F:catalytic activity"/>
    <property type="evidence" value="ECO:0007669"/>
    <property type="project" value="InterPro"/>
</dbReference>
<evidence type="ECO:0000313" key="3">
    <source>
        <dbReference type="EMBL" id="OHA90106.1"/>
    </source>
</evidence>
<dbReference type="InterPro" id="IPR011698">
    <property type="entry name" value="GATase_3"/>
</dbReference>
<evidence type="ECO:0000313" key="4">
    <source>
        <dbReference type="Proteomes" id="UP000178107"/>
    </source>
</evidence>
<dbReference type="EMBL" id="MHVH01000006">
    <property type="protein sequence ID" value="OHA90106.1"/>
    <property type="molecule type" value="Genomic_DNA"/>
</dbReference>